<dbReference type="AlphaFoldDB" id="J9FL51"/>
<proteinExistence type="predicted"/>
<evidence type="ECO:0000313" key="1">
    <source>
        <dbReference type="EMBL" id="EJW95616.1"/>
    </source>
</evidence>
<comment type="caution">
    <text evidence="1">The sequence shown here is derived from an EMBL/GenBank/DDBJ whole genome shotgun (WGS) entry which is preliminary data.</text>
</comment>
<protein>
    <submittedName>
        <fullName evidence="1">Uncharacterized protein</fullName>
    </submittedName>
</protein>
<sequence>MRFNNKNKTDKAMAGITITTKLNELSAIFNKIKEVYFKKDEMTSAQLATFTIDMELPVLQEGITFNTGEAEVTEIKITTGANWTSRAVKGDPDISLQIASIAGPVNKLLMEEKKASVSATGLMDGANYKGSGFSLSPKKLTGALIFPSEDRSAFIILPKVDIYASFVAADGDNPAYFNTKVTPRENSEGVEIFILERGK</sequence>
<organism evidence="1">
    <name type="scientific">gut metagenome</name>
    <dbReference type="NCBI Taxonomy" id="749906"/>
    <lineage>
        <taxon>unclassified sequences</taxon>
        <taxon>metagenomes</taxon>
        <taxon>organismal metagenomes</taxon>
    </lineage>
</organism>
<reference evidence="1" key="1">
    <citation type="journal article" date="2012" name="PLoS ONE">
        <title>Gene sets for utilization of primary and secondary nutrition supplies in the distal gut of endangered iberian lynx.</title>
        <authorList>
            <person name="Alcaide M."/>
            <person name="Messina E."/>
            <person name="Richter M."/>
            <person name="Bargiela R."/>
            <person name="Peplies J."/>
            <person name="Huws S.A."/>
            <person name="Newbold C.J."/>
            <person name="Golyshin P.N."/>
            <person name="Simon M.A."/>
            <person name="Lopez G."/>
            <person name="Yakimov M.M."/>
            <person name="Ferrer M."/>
        </authorList>
    </citation>
    <scope>NUCLEOTIDE SEQUENCE</scope>
</reference>
<dbReference type="EMBL" id="AMCI01005710">
    <property type="protein sequence ID" value="EJW95616.1"/>
    <property type="molecule type" value="Genomic_DNA"/>
</dbReference>
<name>J9FL51_9ZZZZ</name>
<gene>
    <name evidence="1" type="ORF">EVA_16298</name>
</gene>
<accession>J9FL51</accession>